<keyword evidence="6 14" id="KW-0808">Transferase</keyword>
<feature type="transmembrane region" description="Helical" evidence="14">
    <location>
        <begin position="291"/>
        <end position="314"/>
    </location>
</feature>
<keyword evidence="11 14" id="KW-0046">Antibiotic resistance</keyword>
<dbReference type="GO" id="GO:0050071">
    <property type="term" value="F:phosphatidylglycerol lysyltransferase activity"/>
    <property type="evidence" value="ECO:0007669"/>
    <property type="project" value="UniProtKB-EC"/>
</dbReference>
<feature type="transmembrane region" description="Helical" evidence="14">
    <location>
        <begin position="58"/>
        <end position="80"/>
    </location>
</feature>
<evidence type="ECO:0000256" key="12">
    <source>
        <dbReference type="ARBA" id="ARBA00031899"/>
    </source>
</evidence>
<keyword evidence="8 14" id="KW-1133">Transmembrane helix</keyword>
<protein>
    <recommendedName>
        <fullName evidence="4 14">Phosphatidylglycerol lysyltransferase</fullName>
        <ecNumber evidence="3 14">2.3.2.3</ecNumber>
    </recommendedName>
    <alternativeName>
        <fullName evidence="12 14">Lysylphosphatidylglycerol synthase</fullName>
    </alternativeName>
</protein>
<dbReference type="Pfam" id="PF09924">
    <property type="entry name" value="LPG_synthase_C"/>
    <property type="match status" value="1"/>
</dbReference>
<comment type="catalytic activity">
    <reaction evidence="13 14">
        <text>L-lysyl-tRNA(Lys) + a 1,2-diacyl-sn-glycero-3-phospho-(1'-sn-glycerol) = a 1,2-diacyl-sn-glycero-3-phospho-1'-(3'-O-L-lysyl)-sn-glycerol + tRNA(Lys)</text>
        <dbReference type="Rhea" id="RHEA:10668"/>
        <dbReference type="Rhea" id="RHEA-COMP:9696"/>
        <dbReference type="Rhea" id="RHEA-COMP:9697"/>
        <dbReference type="ChEBI" id="CHEBI:64716"/>
        <dbReference type="ChEBI" id="CHEBI:75792"/>
        <dbReference type="ChEBI" id="CHEBI:78442"/>
        <dbReference type="ChEBI" id="CHEBI:78529"/>
        <dbReference type="EC" id="2.3.2.3"/>
    </reaction>
</comment>
<evidence type="ECO:0000256" key="11">
    <source>
        <dbReference type="ARBA" id="ARBA00023251"/>
    </source>
</evidence>
<evidence type="ECO:0000256" key="2">
    <source>
        <dbReference type="ARBA" id="ARBA00008627"/>
    </source>
</evidence>
<feature type="transmembrane region" description="Helical" evidence="14">
    <location>
        <begin position="424"/>
        <end position="442"/>
    </location>
</feature>
<feature type="transmembrane region" description="Helical" evidence="14">
    <location>
        <begin position="174"/>
        <end position="192"/>
    </location>
</feature>
<dbReference type="SUPFAM" id="SSF55729">
    <property type="entry name" value="Acyl-CoA N-acyltransferases (Nat)"/>
    <property type="match status" value="1"/>
</dbReference>
<evidence type="ECO:0000256" key="7">
    <source>
        <dbReference type="ARBA" id="ARBA00022692"/>
    </source>
</evidence>
<feature type="transmembrane region" description="Helical" evidence="14">
    <location>
        <begin position="212"/>
        <end position="236"/>
    </location>
</feature>
<feature type="domain" description="Phosphatidylglycerol lysyltransferase C-terminal" evidence="15">
    <location>
        <begin position="564"/>
        <end position="855"/>
    </location>
</feature>
<keyword evidence="9 14" id="KW-0443">Lipid metabolism</keyword>
<dbReference type="InterPro" id="IPR024320">
    <property type="entry name" value="LPG_synthase_C"/>
</dbReference>
<evidence type="ECO:0000256" key="1">
    <source>
        <dbReference type="ARBA" id="ARBA00004651"/>
    </source>
</evidence>
<feature type="transmembrane region" description="Helical" evidence="14">
    <location>
        <begin position="350"/>
        <end position="374"/>
    </location>
</feature>
<comment type="subcellular location">
    <subcellularLocation>
        <location evidence="1 14">Cell membrane</location>
        <topology evidence="1 14">Multi-pass membrane protein</topology>
    </subcellularLocation>
</comment>
<dbReference type="GO" id="GO:0046677">
    <property type="term" value="P:response to antibiotic"/>
    <property type="evidence" value="ECO:0007669"/>
    <property type="project" value="UniProtKB-KW"/>
</dbReference>
<proteinExistence type="inferred from homology"/>
<dbReference type="EC" id="2.3.2.3" evidence="3 14"/>
<feature type="transmembrane region" description="Helical" evidence="14">
    <location>
        <begin position="248"/>
        <end position="271"/>
    </location>
</feature>
<dbReference type="RefSeq" id="WP_160042884.1">
    <property type="nucleotide sequence ID" value="NZ_BORQ01000005.1"/>
</dbReference>
<comment type="similarity">
    <text evidence="2 14">Belongs to the LPG synthase family.</text>
</comment>
<dbReference type="InterPro" id="IPR016181">
    <property type="entry name" value="Acyl_CoA_acyltransferase"/>
</dbReference>
<evidence type="ECO:0000256" key="13">
    <source>
        <dbReference type="ARBA" id="ARBA00047540"/>
    </source>
</evidence>
<dbReference type="EMBL" id="BORQ01000005">
    <property type="protein sequence ID" value="GIO32986.1"/>
    <property type="molecule type" value="Genomic_DNA"/>
</dbReference>
<keyword evidence="10 14" id="KW-0472">Membrane</keyword>
<dbReference type="GO" id="GO:0005886">
    <property type="term" value="C:plasma membrane"/>
    <property type="evidence" value="ECO:0007669"/>
    <property type="project" value="UniProtKB-SubCell"/>
</dbReference>
<dbReference type="AlphaFoldDB" id="A0A919XIU2"/>
<gene>
    <name evidence="14 16" type="primary">mprF</name>
    <name evidence="16" type="ORF">J2TS6_41270</name>
</gene>
<sequence length="882" mass="100144">MKEKLERYRIFRILASIYRIKAVRLLIPIAVIGFVYWEGQRELRQISFGRTIGELRRLPASSVAEIFLFALFSVAVMSLYDFMIRRHFRLKVGVWSTFRYAWIANTFNNIIGFAGLTGAGLRTILYKRSGISPALMASAVVFLSPVVVTGLSILSWGIIFGWFTVGGLLQEHRWLVFAVWGMALYLPLFVLMQRSTLFAKWFNRGEGRTPWTTVGVSLSASFLEWACAGVTFWLITASVLHDVAFRDVIGMYSVAAIAGILSMAPGGIGAFDLTVLLGLEQMGFPSGRAMAVLVLFRLFYYIVPWLIGLILSAFELGSAAKRAGESADPATELPLNAWQRLWRWPGQFRFLSDLGAWALGKLVFISGIVLLLSAATPGLLYRLKLSEEILSMPIMRISHLLSVIIGFMLIILSRGISLRIRRAYVWTGILLLAGAIFTFTKAFDFEEAIFLLIVGVTLWLARSRFYRKGAAIDVRSYLMWYVLSAIIAVLYFWIGSHVHHGWLRHLPTADRIHWMFGPKPYAMTACIGLAGAWLLLTMLLLLRPNRRMAAGAGPEDLRKLRLFLQDHHGNLLTHMLFTGDKSFFWAREDQVLIPYARARDKLVVLGDPLGPTKLVPDAIAEFQQYADEYAMSVVFYQATPEFLPIYHEYGYRFFKLGEEALVHLENFTLSGKKAADLRSVRNRFEREGYLFEVVTPPFADALFAELKTVSDEWIRGRREKGFSLGWFDRIYLEEAPVALLKNPQGLILAFASLAPGYDEGRTMSIDLMRHRSGTPNGTMDYLFIKLLEWCKERGYQIFNLGNAPLSSVGESKSALREERLAALVFQYGGHWYGFKGLRRYKEKFAPEWEPRFLAYPNWVSLPVLTVDLVRLVSRRVREGGKR</sequence>
<evidence type="ECO:0000256" key="9">
    <source>
        <dbReference type="ARBA" id="ARBA00023098"/>
    </source>
</evidence>
<comment type="function">
    <text evidence="14">Catalyzes the transfer of a lysyl group from L-lysyl-tRNA(Lys) to membrane-bound phosphatidylglycerol (PG), which produces lysylphosphatidylglycerol (LPG), a major component of the bacterial membrane with a positive net charge. LPG synthesis contributes to bacterial virulence as it is involved in the resistance mechanism against cationic antimicrobial peptides (CAMP) produces by the host's immune system (defensins, cathelicidins) and by the competing microorganisms.</text>
</comment>
<dbReference type="Pfam" id="PF03706">
    <property type="entry name" value="LPG_synthase_TM"/>
    <property type="match status" value="1"/>
</dbReference>
<dbReference type="NCBIfam" id="NF033480">
    <property type="entry name" value="bifunc_MprF"/>
    <property type="match status" value="1"/>
</dbReference>
<evidence type="ECO:0000256" key="14">
    <source>
        <dbReference type="RuleBase" id="RU363042"/>
    </source>
</evidence>
<feature type="transmembrane region" description="Helical" evidence="14">
    <location>
        <begin position="477"/>
        <end position="494"/>
    </location>
</feature>
<feature type="transmembrane region" description="Helical" evidence="14">
    <location>
        <begin position="21"/>
        <end position="38"/>
    </location>
</feature>
<keyword evidence="17" id="KW-1185">Reference proteome</keyword>
<accession>A0A919XIU2</accession>
<evidence type="ECO:0000259" key="15">
    <source>
        <dbReference type="Pfam" id="PF09924"/>
    </source>
</evidence>
<dbReference type="GO" id="GO:0055091">
    <property type="term" value="P:phospholipid homeostasis"/>
    <property type="evidence" value="ECO:0007669"/>
    <property type="project" value="TreeGrafter"/>
</dbReference>
<reference evidence="16" key="1">
    <citation type="submission" date="2021-03" db="EMBL/GenBank/DDBJ databases">
        <title>Antimicrobial resistance genes in bacteria isolated from Japanese honey, and their potential for conferring macrolide and lincosamide resistance in the American foulbrood pathogen Paenibacillus larvae.</title>
        <authorList>
            <person name="Okamoto M."/>
            <person name="Kumagai M."/>
            <person name="Kanamori H."/>
            <person name="Takamatsu D."/>
        </authorList>
    </citation>
    <scope>NUCLEOTIDE SEQUENCE</scope>
    <source>
        <strain evidence="16">J2TS6</strain>
    </source>
</reference>
<keyword evidence="5" id="KW-1003">Cell membrane</keyword>
<evidence type="ECO:0000256" key="8">
    <source>
        <dbReference type="ARBA" id="ARBA00022989"/>
    </source>
</evidence>
<feature type="transmembrane region" description="Helical" evidence="14">
    <location>
        <begin position="394"/>
        <end position="412"/>
    </location>
</feature>
<dbReference type="InterPro" id="IPR022791">
    <property type="entry name" value="L-PG_synthase/AglD"/>
</dbReference>
<organism evidence="16 17">
    <name type="scientific">Paenibacillus albilobatus</name>
    <dbReference type="NCBI Taxonomy" id="2716884"/>
    <lineage>
        <taxon>Bacteria</taxon>
        <taxon>Bacillati</taxon>
        <taxon>Bacillota</taxon>
        <taxon>Bacilli</taxon>
        <taxon>Bacillales</taxon>
        <taxon>Paenibacillaceae</taxon>
        <taxon>Paenibacillus</taxon>
    </lineage>
</organism>
<dbReference type="Proteomes" id="UP000679779">
    <property type="component" value="Unassembled WGS sequence"/>
</dbReference>
<evidence type="ECO:0000256" key="4">
    <source>
        <dbReference type="ARBA" id="ARBA00021546"/>
    </source>
</evidence>
<feature type="transmembrane region" description="Helical" evidence="14">
    <location>
        <begin position="137"/>
        <end position="162"/>
    </location>
</feature>
<evidence type="ECO:0000256" key="5">
    <source>
        <dbReference type="ARBA" id="ARBA00022475"/>
    </source>
</evidence>
<evidence type="ECO:0000256" key="10">
    <source>
        <dbReference type="ARBA" id="ARBA00023136"/>
    </source>
</evidence>
<evidence type="ECO:0000256" key="3">
    <source>
        <dbReference type="ARBA" id="ARBA00012014"/>
    </source>
</evidence>
<feature type="transmembrane region" description="Helical" evidence="14">
    <location>
        <begin position="100"/>
        <end position="125"/>
    </location>
</feature>
<evidence type="ECO:0000256" key="6">
    <source>
        <dbReference type="ARBA" id="ARBA00022679"/>
    </source>
</evidence>
<keyword evidence="7 14" id="KW-0812">Transmembrane</keyword>
<feature type="transmembrane region" description="Helical" evidence="14">
    <location>
        <begin position="448"/>
        <end position="465"/>
    </location>
</feature>
<evidence type="ECO:0000313" key="17">
    <source>
        <dbReference type="Proteomes" id="UP000679779"/>
    </source>
</evidence>
<comment type="caution">
    <text evidence="16">The sequence shown here is derived from an EMBL/GenBank/DDBJ whole genome shotgun (WGS) entry which is preliminary data.</text>
</comment>
<dbReference type="PANTHER" id="PTHR34697">
    <property type="entry name" value="PHOSPHATIDYLGLYCEROL LYSYLTRANSFERASE"/>
    <property type="match status" value="1"/>
</dbReference>
<dbReference type="GO" id="GO:0006629">
    <property type="term" value="P:lipid metabolic process"/>
    <property type="evidence" value="ECO:0007669"/>
    <property type="project" value="UniProtKB-KW"/>
</dbReference>
<dbReference type="PANTHER" id="PTHR34697:SF2">
    <property type="entry name" value="PHOSPHATIDYLGLYCEROL LYSYLTRANSFERASE"/>
    <property type="match status" value="1"/>
</dbReference>
<evidence type="ECO:0000313" key="16">
    <source>
        <dbReference type="EMBL" id="GIO32986.1"/>
    </source>
</evidence>
<dbReference type="InterPro" id="IPR051211">
    <property type="entry name" value="PG_lysyltransferase"/>
</dbReference>
<name>A0A919XIU2_9BACL</name>
<feature type="transmembrane region" description="Helical" evidence="14">
    <location>
        <begin position="521"/>
        <end position="542"/>
    </location>
</feature>